<evidence type="ECO:0000313" key="1">
    <source>
        <dbReference type="EMBL" id="MCH4295917.1"/>
    </source>
</evidence>
<dbReference type="EMBL" id="JAKUDL010000006">
    <property type="protein sequence ID" value="MCH4295917.1"/>
    <property type="molecule type" value="Genomic_DNA"/>
</dbReference>
<dbReference type="RefSeq" id="WP_240592023.1">
    <property type="nucleotide sequence ID" value="NZ_JAKUDL010000006.1"/>
</dbReference>
<name>A0AAJ1BJS0_9GAMM</name>
<dbReference type="Proteomes" id="UP001297581">
    <property type="component" value="Unassembled WGS sequence"/>
</dbReference>
<keyword evidence="2" id="KW-1185">Reference proteome</keyword>
<evidence type="ECO:0000313" key="2">
    <source>
        <dbReference type="Proteomes" id="UP001297581"/>
    </source>
</evidence>
<gene>
    <name evidence="1" type="ORF">MJ923_16545</name>
</gene>
<reference evidence="1 2" key="1">
    <citation type="submission" date="2022-02" db="EMBL/GenBank/DDBJ databases">
        <title>The genome sequence of Shewanella sp. 3B26.</title>
        <authorList>
            <person name="Du J."/>
        </authorList>
    </citation>
    <scope>NUCLEOTIDE SEQUENCE [LARGE SCALE GENOMIC DNA]</scope>
    <source>
        <strain evidence="1 2">3B26</strain>
    </source>
</reference>
<accession>A0AAJ1BJS0</accession>
<sequence length="195" mass="22776">MSINNLISYYQSFETDIENLSRYIEICEDNFQTYSVELTRLYLSICSEVDVALKYLCNLLGACDVNNINDYSRAIKKWCPELIDKKVSLKGCSVYFSPWAELHNADNTTWWREHNDVKHGRIQHYKNASLKNVLTAFCALYTINVFIVFKQSCKQDPMAKFDFASMLYQTKGYFRLAQMKDIPFAYSIGEHSLFI</sequence>
<dbReference type="AlphaFoldDB" id="A0AAJ1BJS0"/>
<organism evidence="1 2">
    <name type="scientific">Shewanella zhuhaiensis</name>
    <dbReference type="NCBI Taxonomy" id="2919576"/>
    <lineage>
        <taxon>Bacteria</taxon>
        <taxon>Pseudomonadati</taxon>
        <taxon>Pseudomonadota</taxon>
        <taxon>Gammaproteobacteria</taxon>
        <taxon>Alteromonadales</taxon>
        <taxon>Shewanellaceae</taxon>
        <taxon>Shewanella</taxon>
    </lineage>
</organism>
<comment type="caution">
    <text evidence="1">The sequence shown here is derived from an EMBL/GenBank/DDBJ whole genome shotgun (WGS) entry which is preliminary data.</text>
</comment>
<protein>
    <submittedName>
        <fullName evidence="1">Uncharacterized protein</fullName>
    </submittedName>
</protein>
<proteinExistence type="predicted"/>